<dbReference type="Proteomes" id="UP000301870">
    <property type="component" value="Chromosome 18"/>
</dbReference>
<organism evidence="3 4">
    <name type="scientific">Spodoptera litura</name>
    <name type="common">Asian cotton leafworm</name>
    <dbReference type="NCBI Taxonomy" id="69820"/>
    <lineage>
        <taxon>Eukaryota</taxon>
        <taxon>Metazoa</taxon>
        <taxon>Ecdysozoa</taxon>
        <taxon>Arthropoda</taxon>
        <taxon>Hexapoda</taxon>
        <taxon>Insecta</taxon>
        <taxon>Pterygota</taxon>
        <taxon>Neoptera</taxon>
        <taxon>Endopterygota</taxon>
        <taxon>Lepidoptera</taxon>
        <taxon>Glossata</taxon>
        <taxon>Ditrysia</taxon>
        <taxon>Noctuoidea</taxon>
        <taxon>Noctuidae</taxon>
        <taxon>Amphipyrinae</taxon>
        <taxon>Spodoptera</taxon>
    </lineage>
</organism>
<feature type="region of interest" description="Disordered" evidence="2">
    <location>
        <begin position="959"/>
        <end position="984"/>
    </location>
</feature>
<evidence type="ECO:0000313" key="3">
    <source>
        <dbReference type="Proteomes" id="UP000301870"/>
    </source>
</evidence>
<feature type="region of interest" description="Disordered" evidence="2">
    <location>
        <begin position="545"/>
        <end position="573"/>
    </location>
</feature>
<evidence type="ECO:0000256" key="1">
    <source>
        <dbReference type="SAM" id="Coils"/>
    </source>
</evidence>
<accession>A0A9J7IQM9</accession>
<feature type="compositionally biased region" description="Polar residues" evidence="2">
    <location>
        <begin position="968"/>
        <end position="980"/>
    </location>
</feature>
<dbReference type="OrthoDB" id="206339at2759"/>
<name>A0A9J7IQM9_SPOLT</name>
<feature type="coiled-coil region" evidence="1">
    <location>
        <begin position="796"/>
        <end position="823"/>
    </location>
</feature>
<protein>
    <submittedName>
        <fullName evidence="4">Uncharacterized protein LOC111354516 isoform X1</fullName>
    </submittedName>
</protein>
<feature type="region of interest" description="Disordered" evidence="2">
    <location>
        <begin position="1187"/>
        <end position="1228"/>
    </location>
</feature>
<evidence type="ECO:0000313" key="4">
    <source>
        <dbReference type="RefSeq" id="XP_022823781.1"/>
    </source>
</evidence>
<keyword evidence="3" id="KW-1185">Reference proteome</keyword>
<feature type="compositionally biased region" description="Basic and acidic residues" evidence="2">
    <location>
        <begin position="545"/>
        <end position="554"/>
    </location>
</feature>
<dbReference type="KEGG" id="sliu:111354516"/>
<sequence>MESGITKEFTPAVAETQNVVNADSADSFQSFIYELFEKNGILNDLRAYLRGHIVNVLKSAQTGDPHPCQKHFTQRLELKYQAINILIAEYLMRLEFSYSFSVFISEIPLANMVFGFAKSMMEQSPQNKMDMRFKESDIWSILNYLGVQCDSEHAANVVEMYKNDKHNPLLFCILKCMPLYKESVGLPQVSSGESLSSVRSVASNETIKRPHNKTTGLPDKCRHYLFCKTCQNKMYRLKEMYKRKKKHLAKTYKDSPNMNPANLENLVNNINVVEKNLIEEMFQQLKCVYESEMEMVKIEEEKKVKRSMASHAIKLQMKRNEMEEKFKAREAELERRVTAKKQFLWGLARALRSQHASMARAMRDVKTETHRLELKEDSLKTQLAEAEQILKKRGEEMRLQISNELTVLEGHLESMKKEREGITKERSELENMKKAHNSTSKVLKVHDMDTEDVHSHYDLLKNELAILKKYLESSKLSAKCVIERGISTEPEQTDSKVTITLNNSQSNEKCSKSDDVDDKVKTNQLVNDFRKKNVNFSQSNLDELYRERSCDRSRSSISSEAGDNAMPDLDLERGRDRDLIQRLREENDRLKAYARQQRSHIEHLSAPGQPARPRTAPPAAVPHIYNSASVNTLNVGWRKGAGEELSVFSNAQPRILVPGDTLPFIGVLRDRHGNARRSPIGSRSARFRAWPLAGVTKRATSPLRDKLIVGSPGAGNSGLGLNMSGASGSIQQDDEPYNTPPCERQPRTAMSLEMNRDRDKTPKSVLREAKEKLRSKDSIISSPPVLPRDKSPNAVLREAKLRLRKLEIEAEAVEKSYLDFRRRQSELRLERNARRQQDARDEVPHTHLVVPDVISKRSQSLEKVDEPCRDDREQPFTDVHKSVRNDFENYIREYKNKLNIGETHFRSKPTLDEKVKPIPEAYSNAKHSDCNENSDQQGNYLEQPLIEFRKLYTSARHIRRDDVDTKSNNRSIHSGNTSGAEDSARQDAIIKVKNKNKKKAELEILKQNLSKMYNLDNDSLDFNILSDAPKHEDCEEVAQIVDENVLRVEVESTTERNNLKSKTQELFLVVQSSVTAQEMTLSCSEAPADDVSAQMTIIVSPATSLPRLSTAAEAGLGARSPSPGLGSPSPPPSRRRRSISPEQAAHLTRNDVLDAIFHADPNQQISSVQMQLELSKEILDDSISDYGKGEYADDFSADADNYNSRSDYENHSPISLHKTSEDENFWDS</sequence>
<feature type="region of interest" description="Disordered" evidence="2">
    <location>
        <begin position="1114"/>
        <end position="1140"/>
    </location>
</feature>
<evidence type="ECO:0000256" key="2">
    <source>
        <dbReference type="SAM" id="MobiDB-lite"/>
    </source>
</evidence>
<reference evidence="4" key="1">
    <citation type="submission" date="2025-08" db="UniProtKB">
        <authorList>
            <consortium name="RefSeq"/>
        </authorList>
    </citation>
    <scope>IDENTIFICATION</scope>
    <source>
        <strain evidence="4">Ishihara</strain>
        <tissue evidence="4">Whole body</tissue>
    </source>
</reference>
<feature type="region of interest" description="Disordered" evidence="2">
    <location>
        <begin position="721"/>
        <end position="764"/>
    </location>
</feature>
<keyword evidence="1" id="KW-0175">Coiled coil</keyword>
<dbReference type="AlphaFoldDB" id="A0A9J7IQM9"/>
<feature type="compositionally biased region" description="Basic and acidic residues" evidence="2">
    <location>
        <begin position="754"/>
        <end position="764"/>
    </location>
</feature>
<proteinExistence type="predicted"/>
<gene>
    <name evidence="4" type="primary">LOC111354516</name>
</gene>
<dbReference type="GeneID" id="111354516"/>
<dbReference type="RefSeq" id="XP_022823781.1">
    <property type="nucleotide sequence ID" value="XM_022968013.1"/>
</dbReference>